<evidence type="ECO:0000256" key="1">
    <source>
        <dbReference type="ARBA" id="ARBA00004613"/>
    </source>
</evidence>
<evidence type="ECO:0000259" key="5">
    <source>
        <dbReference type="Pfam" id="PF13229"/>
    </source>
</evidence>
<dbReference type="InterPro" id="IPR012334">
    <property type="entry name" value="Pectin_lyas_fold"/>
</dbReference>
<keyword evidence="2" id="KW-0964">Secreted</keyword>
<gene>
    <name evidence="6" type="ORF">METZ01_LOCUS169832</name>
</gene>
<keyword evidence="3" id="KW-0732">Signal</keyword>
<name>A0A382BT32_9ZZZZ</name>
<evidence type="ECO:0000256" key="3">
    <source>
        <dbReference type="ARBA" id="ARBA00022729"/>
    </source>
</evidence>
<reference evidence="6" key="1">
    <citation type="submission" date="2018-05" db="EMBL/GenBank/DDBJ databases">
        <authorList>
            <person name="Lanie J.A."/>
            <person name="Ng W.-L."/>
            <person name="Kazmierczak K.M."/>
            <person name="Andrzejewski T.M."/>
            <person name="Davidsen T.M."/>
            <person name="Wayne K.J."/>
            <person name="Tettelin H."/>
            <person name="Glass J.I."/>
            <person name="Rusch D."/>
            <person name="Podicherti R."/>
            <person name="Tsui H.-C.T."/>
            <person name="Winkler M.E."/>
        </authorList>
    </citation>
    <scope>NUCLEOTIDE SEQUENCE</scope>
</reference>
<evidence type="ECO:0000256" key="2">
    <source>
        <dbReference type="ARBA" id="ARBA00022525"/>
    </source>
</evidence>
<accession>A0A382BT32</accession>
<feature type="region of interest" description="Disordered" evidence="4">
    <location>
        <begin position="1"/>
        <end position="22"/>
    </location>
</feature>
<dbReference type="PANTHER" id="PTHR40088:SF2">
    <property type="entry name" value="SECRETED SUGAR HYDROLASE"/>
    <property type="match status" value="1"/>
</dbReference>
<dbReference type="InterPro" id="IPR039448">
    <property type="entry name" value="Beta_helix"/>
</dbReference>
<comment type="subcellular location">
    <subcellularLocation>
        <location evidence="1">Secreted</location>
    </subcellularLocation>
</comment>
<proteinExistence type="predicted"/>
<sequence>QAAQAREWVVSPDGSDKATGTAAEPFQTISRGAAKAQPGDTILVRAGVYRERVTPPRGGVDGQPITYRGEGLGLVFIKGSEEWKPDWQRHKGSVYFGVPDKALFDDDVYIDSGNPFFVELASTPYSRDGKPEVDRYQRGDSKLVFTCGQVIVNGKPYVQRPFLREIENRPGTWTFAPETERIYINFGELAPARQQVEITVRRRNFAAHVRGLGHIVVEGFVMEHCGNQYPTNFWNTPKWAQAGALGLRGGHHWIVRDNLIRYANSVAMDVGTGGGDNERNPASSKAGPSGHDNLIERNYIVDNGAAGIVGANSTRMIIRDNVILRNNTHGYIGPKRYEHAGIKCHDIKDGLIERNYIADNPRNDGIWLDNQFPGTRVTRNVIVNNGVKGIFLEMSDYKFDTVMVDHNIVVGNRAIQFYVHDASGSTVMHNLFANSPPEAKFGQGAYIYQVTARTKTGYHSLYNNLFVNHKTMLDINYPSHRSGPQRLDHNVYDTACGRRAFIVNSAADKPFPWRPDEFFKLVRDELGADGPVALGGGAKVALTLDEWRRFWKGHGLVNDTHSVAREGMMVSYHQDSLELKITMPFDPTTIGSTNHRWIDKDFMGEPVPQDKAALPGPIQTLQKGVNVFKIWRGLPLLAEGQSP</sequence>
<feature type="domain" description="Right handed beta helix" evidence="5">
    <location>
        <begin position="250"/>
        <end position="432"/>
    </location>
</feature>
<dbReference type="GO" id="GO:0016837">
    <property type="term" value="F:carbon-oxygen lyase activity, acting on polysaccharides"/>
    <property type="evidence" value="ECO:0007669"/>
    <property type="project" value="TreeGrafter"/>
</dbReference>
<protein>
    <recommendedName>
        <fullName evidence="5">Right handed beta helix domain-containing protein</fullName>
    </recommendedName>
</protein>
<dbReference type="PANTHER" id="PTHR40088">
    <property type="entry name" value="PECTATE LYASE (EUROFUNG)"/>
    <property type="match status" value="1"/>
</dbReference>
<dbReference type="Gene3D" id="2.160.20.10">
    <property type="entry name" value="Single-stranded right-handed beta-helix, Pectin lyase-like"/>
    <property type="match status" value="2"/>
</dbReference>
<dbReference type="AlphaFoldDB" id="A0A382BT32"/>
<dbReference type="SUPFAM" id="SSF51126">
    <property type="entry name" value="Pectin lyase-like"/>
    <property type="match status" value="1"/>
</dbReference>
<dbReference type="InterPro" id="IPR011050">
    <property type="entry name" value="Pectin_lyase_fold/virulence"/>
</dbReference>
<evidence type="ECO:0000313" key="6">
    <source>
        <dbReference type="EMBL" id="SVB16978.1"/>
    </source>
</evidence>
<dbReference type="EMBL" id="UINC01031242">
    <property type="protein sequence ID" value="SVB16978.1"/>
    <property type="molecule type" value="Genomic_DNA"/>
</dbReference>
<dbReference type="Pfam" id="PF13229">
    <property type="entry name" value="Beta_helix"/>
    <property type="match status" value="1"/>
</dbReference>
<dbReference type="SMART" id="SM00710">
    <property type="entry name" value="PbH1"/>
    <property type="match status" value="5"/>
</dbReference>
<organism evidence="6">
    <name type="scientific">marine metagenome</name>
    <dbReference type="NCBI Taxonomy" id="408172"/>
    <lineage>
        <taxon>unclassified sequences</taxon>
        <taxon>metagenomes</taxon>
        <taxon>ecological metagenomes</taxon>
    </lineage>
</organism>
<dbReference type="InterPro" id="IPR006626">
    <property type="entry name" value="PbH1"/>
</dbReference>
<feature type="non-terminal residue" evidence="6">
    <location>
        <position position="1"/>
    </location>
</feature>
<dbReference type="GO" id="GO:0005576">
    <property type="term" value="C:extracellular region"/>
    <property type="evidence" value="ECO:0007669"/>
    <property type="project" value="UniProtKB-SubCell"/>
</dbReference>
<evidence type="ECO:0000256" key="4">
    <source>
        <dbReference type="SAM" id="MobiDB-lite"/>
    </source>
</evidence>
<dbReference type="InterPro" id="IPR052052">
    <property type="entry name" value="Polysaccharide_Lyase_9"/>
</dbReference>